<dbReference type="InterPro" id="IPR041588">
    <property type="entry name" value="Integrase_H2C2"/>
</dbReference>
<dbReference type="InterPro" id="IPR036397">
    <property type="entry name" value="RNaseH_sf"/>
</dbReference>
<evidence type="ECO:0000259" key="9">
    <source>
        <dbReference type="PROSITE" id="PS50878"/>
    </source>
</evidence>
<keyword evidence="5" id="KW-0255">Endonuclease</keyword>
<dbReference type="Proteomes" id="UP001627154">
    <property type="component" value="Unassembled WGS sequence"/>
</dbReference>
<dbReference type="GO" id="GO:0004519">
    <property type="term" value="F:endonuclease activity"/>
    <property type="evidence" value="ECO:0007669"/>
    <property type="project" value="UniProtKB-KW"/>
</dbReference>
<organism evidence="11 12">
    <name type="scientific">Trichogramma kaykai</name>
    <dbReference type="NCBI Taxonomy" id="54128"/>
    <lineage>
        <taxon>Eukaryota</taxon>
        <taxon>Metazoa</taxon>
        <taxon>Ecdysozoa</taxon>
        <taxon>Arthropoda</taxon>
        <taxon>Hexapoda</taxon>
        <taxon>Insecta</taxon>
        <taxon>Pterygota</taxon>
        <taxon>Neoptera</taxon>
        <taxon>Endopterygota</taxon>
        <taxon>Hymenoptera</taxon>
        <taxon>Apocrita</taxon>
        <taxon>Proctotrupomorpha</taxon>
        <taxon>Chalcidoidea</taxon>
        <taxon>Trichogrammatidae</taxon>
        <taxon>Trichogramma</taxon>
    </lineage>
</organism>
<dbReference type="Gene3D" id="3.10.10.10">
    <property type="entry name" value="HIV Type 1 Reverse Transcriptase, subunit A, domain 1"/>
    <property type="match status" value="1"/>
</dbReference>
<feature type="compositionally biased region" description="Low complexity" evidence="8">
    <location>
        <begin position="1345"/>
        <end position="1365"/>
    </location>
</feature>
<dbReference type="InterPro" id="IPR043128">
    <property type="entry name" value="Rev_trsase/Diguanyl_cyclase"/>
</dbReference>
<dbReference type="PROSITE" id="PS50994">
    <property type="entry name" value="INTEGRASE"/>
    <property type="match status" value="1"/>
</dbReference>
<dbReference type="InterPro" id="IPR043502">
    <property type="entry name" value="DNA/RNA_pol_sf"/>
</dbReference>
<gene>
    <name evidence="11" type="ORF">TKK_011893</name>
</gene>
<protein>
    <recommendedName>
        <fullName evidence="1">RNA-directed DNA polymerase</fullName>
        <ecNumber evidence="1">2.7.7.49</ecNumber>
    </recommendedName>
</protein>
<feature type="region of interest" description="Disordered" evidence="8">
    <location>
        <begin position="368"/>
        <end position="478"/>
    </location>
</feature>
<evidence type="ECO:0000256" key="6">
    <source>
        <dbReference type="ARBA" id="ARBA00022801"/>
    </source>
</evidence>
<keyword evidence="3" id="KW-0548">Nucleotidyltransferase</keyword>
<feature type="compositionally biased region" description="Polar residues" evidence="8">
    <location>
        <begin position="86"/>
        <end position="97"/>
    </location>
</feature>
<comment type="caution">
    <text evidence="11">The sequence shown here is derived from an EMBL/GenBank/DDBJ whole genome shotgun (WGS) entry which is preliminary data.</text>
</comment>
<evidence type="ECO:0000256" key="7">
    <source>
        <dbReference type="ARBA" id="ARBA00022918"/>
    </source>
</evidence>
<feature type="compositionally biased region" description="Basic and acidic residues" evidence="8">
    <location>
        <begin position="76"/>
        <end position="85"/>
    </location>
</feature>
<dbReference type="InterPro" id="IPR021109">
    <property type="entry name" value="Peptidase_aspartic_dom_sf"/>
</dbReference>
<dbReference type="Gene3D" id="1.10.340.70">
    <property type="match status" value="1"/>
</dbReference>
<dbReference type="PANTHER" id="PTHR37984:SF5">
    <property type="entry name" value="PROTEIN NYNRIN-LIKE"/>
    <property type="match status" value="1"/>
</dbReference>
<feature type="domain" description="Reverse transcriptase" evidence="9">
    <location>
        <begin position="697"/>
        <end position="877"/>
    </location>
</feature>
<feature type="compositionally biased region" description="Basic and acidic residues" evidence="8">
    <location>
        <begin position="389"/>
        <end position="407"/>
    </location>
</feature>
<dbReference type="SUPFAM" id="SSF56672">
    <property type="entry name" value="DNA/RNA polymerases"/>
    <property type="match status" value="1"/>
</dbReference>
<sequence length="1458" mass="167301">MLTAKDINAPKGMKEIVEKDLQDLNTTYAEKEIEDLQRIARTVNINDEGDKETLVDRLIRRQIRKAYGKNTVPWTENDKEKRSPPKQDTTIKPNANSTKKEDRRSVNFNMTMDTTQDDLLNLSTDSQHQLNPRANHFNPRETEVTVEEKLNNLYLQYNILVEQINQTSRENMLPTITPALPSTSLNNNVNFDNTKRQQIDISCKTQQLLRGYDLKFGRNDKDDAESFITKLKTVQELTNIAEKDLLRFMPSMLTGDAEIWAEPLYTQWDTLEKFIEDLRLQYGIPNFQMRLEDEIRNRTQGPDEKITTFIAKIRLLMNKTSPQWSEKKQLDRTYENLHPKYLKNIKRSQFNNFKELIIIGQEEESLIDKEQNYKPPPTERSKLQRVCKKSKDGKPKRGKLKRTESTPRGKPKVVPNYQSDNIDNKSTTHSDNKIDKNKFTQSEHKENQAASKNRSKNTKIDKHRIKNSNKTQKAKPENISEIKILPALPIRKGDPRIYAKVKLCDEKFNMLLDPGAVSSWIGVQPAKLLQSKIKKSSCYMEGPRGEITPDDGKLTLTISLENSKIDWTFGVMKSLKYEIVMGIDLLMALKITTCFNTLKWWTPAGVKHPFNPKQDKSKLVIKAVGAIGGLKSPEEAEKEIISELVEKLIPPASDTCKAAKITPHTIDVQGHHPIRQHPRRIAQKLLKAAHEEVDRLIREDIIEESDSPWCSCPVIVPKSNGKIRFCIDFRKINQITKKDAYPMHHMDSILDNLRNAVYLSKIDLSQAYHQIPLHPDSMKITAFALENKGLFHYKRLPYGLCNSPATFQRAMDNLFGPKWQPYVFIYMDDIIIATPTFAEHKDWVTKVIEKLNEAELTINKEKSEFCCEQVKFLGYIIDREGLRTDPEKVKAVLDCKPPKNIKQLKSFMGMVGWYSRFLPNLAEIRTPLTKLTQKSVAWHWNTEQEDAFNKLKLMLTQAPVLARPNPDLPFTLQTDASDFALGAVLTQIIDGEEHPIAYASRALSRQERNYTVTEKECLAVLWAVEKYRGYILGSHFTVITDHASLKWLHNLRDPTGRLARWATALQAHSMEIIHRKGALHKVPDYLSRSIEEVAGIDTTTVENLDKWYTDRVHEISKNPENFPDFKLIDTSLYIYRPNAKSNLLGPDLNSWKLVVPQPQREKVLFEAHDTPQSGHLGREKTFERVSLLYYWPKMRTDTYKYVRKCRKCQLYKVPQQLPAGLMKKREIEGPWTNVASDVMGPFPRSKNGYSYIVVFGDLFTRYIEIKALRKANAASILKSFEELIVFKWGCPKYFLTDNDSELESENDSDDECTEAEKNETVSAPEPKVNNIAKDVNKDIETVARPSSQSETTTPPSTEASEAEAQAVDKENYAEHDNAVQADDIKTPADHTDITVPSQPGPGEAVQECRLLPLPRQLRATTRGSTDSTTLKKQACTKFKYTIHTHTSYTIELVSLKMM</sequence>
<proteinExistence type="predicted"/>
<dbReference type="Gene3D" id="3.30.70.270">
    <property type="match status" value="2"/>
</dbReference>
<dbReference type="GO" id="GO:0003964">
    <property type="term" value="F:RNA-directed DNA polymerase activity"/>
    <property type="evidence" value="ECO:0007669"/>
    <property type="project" value="UniProtKB-KW"/>
</dbReference>
<dbReference type="InterPro" id="IPR001584">
    <property type="entry name" value="Integrase_cat-core"/>
</dbReference>
<dbReference type="GO" id="GO:0042575">
    <property type="term" value="C:DNA polymerase complex"/>
    <property type="evidence" value="ECO:0007669"/>
    <property type="project" value="UniProtKB-ARBA"/>
</dbReference>
<evidence type="ECO:0000313" key="12">
    <source>
        <dbReference type="Proteomes" id="UP001627154"/>
    </source>
</evidence>
<dbReference type="CDD" id="cd01647">
    <property type="entry name" value="RT_LTR"/>
    <property type="match status" value="1"/>
</dbReference>
<keyword evidence="4" id="KW-0540">Nuclease</keyword>
<evidence type="ECO:0000256" key="2">
    <source>
        <dbReference type="ARBA" id="ARBA00022679"/>
    </source>
</evidence>
<keyword evidence="6" id="KW-0378">Hydrolase</keyword>
<evidence type="ECO:0000256" key="5">
    <source>
        <dbReference type="ARBA" id="ARBA00022759"/>
    </source>
</evidence>
<dbReference type="FunFam" id="3.30.70.270:FF:000026">
    <property type="entry name" value="Transposon Ty3-G Gag-Pol polyprotein"/>
    <property type="match status" value="1"/>
</dbReference>
<dbReference type="EMBL" id="JBJJXI010000096">
    <property type="protein sequence ID" value="KAL3393620.1"/>
    <property type="molecule type" value="Genomic_DNA"/>
</dbReference>
<dbReference type="PROSITE" id="PS50878">
    <property type="entry name" value="RT_POL"/>
    <property type="match status" value="1"/>
</dbReference>
<dbReference type="InterPro" id="IPR012337">
    <property type="entry name" value="RNaseH-like_sf"/>
</dbReference>
<accession>A0ABD2WL75</accession>
<dbReference type="PANTHER" id="PTHR37984">
    <property type="entry name" value="PROTEIN CBG26694"/>
    <property type="match status" value="1"/>
</dbReference>
<dbReference type="FunFam" id="1.10.340.70:FF:000001">
    <property type="entry name" value="Retrovirus-related Pol polyprotein from transposon gypsy-like Protein"/>
    <property type="match status" value="1"/>
</dbReference>
<dbReference type="Gene3D" id="2.40.70.10">
    <property type="entry name" value="Acid Proteases"/>
    <property type="match status" value="1"/>
</dbReference>
<dbReference type="EC" id="2.7.7.49" evidence="1"/>
<name>A0ABD2WL75_9HYME</name>
<evidence type="ECO:0000256" key="4">
    <source>
        <dbReference type="ARBA" id="ARBA00022722"/>
    </source>
</evidence>
<dbReference type="GO" id="GO:0016787">
    <property type="term" value="F:hydrolase activity"/>
    <property type="evidence" value="ECO:0007669"/>
    <property type="project" value="UniProtKB-KW"/>
</dbReference>
<feature type="compositionally biased region" description="Basic residues" evidence="8">
    <location>
        <begin position="453"/>
        <end position="467"/>
    </location>
</feature>
<evidence type="ECO:0000313" key="11">
    <source>
        <dbReference type="EMBL" id="KAL3393620.1"/>
    </source>
</evidence>
<feature type="region of interest" description="Disordered" evidence="8">
    <location>
        <begin position="1300"/>
        <end position="1365"/>
    </location>
</feature>
<evidence type="ECO:0000259" key="10">
    <source>
        <dbReference type="PROSITE" id="PS50994"/>
    </source>
</evidence>
<dbReference type="SUPFAM" id="SSF53098">
    <property type="entry name" value="Ribonuclease H-like"/>
    <property type="match status" value="1"/>
</dbReference>
<dbReference type="Pfam" id="PF00078">
    <property type="entry name" value="RVT_1"/>
    <property type="match status" value="1"/>
</dbReference>
<feature type="region of interest" description="Disordered" evidence="8">
    <location>
        <begin position="70"/>
        <end position="106"/>
    </location>
</feature>
<keyword evidence="2" id="KW-0808">Transferase</keyword>
<dbReference type="Gene3D" id="3.30.420.10">
    <property type="entry name" value="Ribonuclease H-like superfamily/Ribonuclease H"/>
    <property type="match status" value="1"/>
</dbReference>
<dbReference type="CDD" id="cd09274">
    <property type="entry name" value="RNase_HI_RT_Ty3"/>
    <property type="match status" value="1"/>
</dbReference>
<feature type="compositionally biased region" description="Acidic residues" evidence="8">
    <location>
        <begin position="1300"/>
        <end position="1313"/>
    </location>
</feature>
<keyword evidence="7" id="KW-0695">RNA-directed DNA polymerase</keyword>
<feature type="compositionally biased region" description="Basic and acidic residues" evidence="8">
    <location>
        <begin position="422"/>
        <end position="447"/>
    </location>
</feature>
<keyword evidence="12" id="KW-1185">Reference proteome</keyword>
<evidence type="ECO:0000256" key="1">
    <source>
        <dbReference type="ARBA" id="ARBA00012493"/>
    </source>
</evidence>
<dbReference type="InterPro" id="IPR050951">
    <property type="entry name" value="Retrovirus_Pol_polyprotein"/>
</dbReference>
<dbReference type="Pfam" id="PF17917">
    <property type="entry name" value="RT_RNaseH"/>
    <property type="match status" value="1"/>
</dbReference>
<evidence type="ECO:0000256" key="8">
    <source>
        <dbReference type="SAM" id="MobiDB-lite"/>
    </source>
</evidence>
<reference evidence="11 12" key="1">
    <citation type="journal article" date="2024" name="bioRxiv">
        <title>A reference genome for Trichogramma kaykai: A tiny desert-dwelling parasitoid wasp with competing sex-ratio distorters.</title>
        <authorList>
            <person name="Culotta J."/>
            <person name="Lindsey A.R."/>
        </authorList>
    </citation>
    <scope>NUCLEOTIDE SEQUENCE [LARGE SCALE GENOMIC DNA]</scope>
    <source>
        <strain evidence="11 12">KSX58</strain>
    </source>
</reference>
<feature type="domain" description="Integrase catalytic" evidence="10">
    <location>
        <begin position="1226"/>
        <end position="1395"/>
    </location>
</feature>
<dbReference type="InterPro" id="IPR000477">
    <property type="entry name" value="RT_dom"/>
</dbReference>
<dbReference type="InterPro" id="IPR041373">
    <property type="entry name" value="RT_RNaseH"/>
</dbReference>
<dbReference type="Pfam" id="PF17921">
    <property type="entry name" value="Integrase_H2C2"/>
    <property type="match status" value="1"/>
</dbReference>
<dbReference type="FunFam" id="3.10.20.370:FF:000001">
    <property type="entry name" value="Retrovirus-related Pol polyprotein from transposon 17.6-like protein"/>
    <property type="match status" value="1"/>
</dbReference>
<feature type="compositionally biased region" description="Basic and acidic residues" evidence="8">
    <location>
        <begin position="368"/>
        <end position="382"/>
    </location>
</feature>
<evidence type="ECO:0000256" key="3">
    <source>
        <dbReference type="ARBA" id="ARBA00022695"/>
    </source>
</evidence>